<name>A0ABZ2KS59_9BACT</name>
<dbReference type="InterPro" id="IPR024884">
    <property type="entry name" value="NAPE-PLD"/>
</dbReference>
<organism evidence="2 3">
    <name type="scientific">Pendulispora brunnea</name>
    <dbReference type="NCBI Taxonomy" id="2905690"/>
    <lineage>
        <taxon>Bacteria</taxon>
        <taxon>Pseudomonadati</taxon>
        <taxon>Myxococcota</taxon>
        <taxon>Myxococcia</taxon>
        <taxon>Myxococcales</taxon>
        <taxon>Sorangiineae</taxon>
        <taxon>Pendulisporaceae</taxon>
        <taxon>Pendulispora</taxon>
    </lineage>
</organism>
<proteinExistence type="predicted"/>
<evidence type="ECO:0000313" key="3">
    <source>
        <dbReference type="Proteomes" id="UP001379533"/>
    </source>
</evidence>
<keyword evidence="3" id="KW-1185">Reference proteome</keyword>
<protein>
    <submittedName>
        <fullName evidence="2">MBL fold metallo-hydrolase</fullName>
    </submittedName>
</protein>
<dbReference type="Gene3D" id="3.60.15.10">
    <property type="entry name" value="Ribonuclease Z/Hydroxyacylglutathione hydrolase-like"/>
    <property type="match status" value="1"/>
</dbReference>
<dbReference type="PIRSF" id="PIRSF038896">
    <property type="entry name" value="NAPE-PLD"/>
    <property type="match status" value="1"/>
</dbReference>
<accession>A0ABZ2KS59</accession>
<dbReference type="EMBL" id="CP089982">
    <property type="protein sequence ID" value="WXA99875.1"/>
    <property type="molecule type" value="Genomic_DNA"/>
</dbReference>
<dbReference type="InterPro" id="IPR001279">
    <property type="entry name" value="Metallo-B-lactamas"/>
</dbReference>
<gene>
    <name evidence="2" type="ORF">LZC95_24050</name>
</gene>
<evidence type="ECO:0000259" key="1">
    <source>
        <dbReference type="Pfam" id="PF12706"/>
    </source>
</evidence>
<dbReference type="Proteomes" id="UP001379533">
    <property type="component" value="Chromosome"/>
</dbReference>
<dbReference type="InterPro" id="IPR036866">
    <property type="entry name" value="RibonucZ/Hydroxyglut_hydro"/>
</dbReference>
<dbReference type="Pfam" id="PF12706">
    <property type="entry name" value="Lactamase_B_2"/>
    <property type="match status" value="1"/>
</dbReference>
<dbReference type="PANTHER" id="PTHR15032:SF36">
    <property type="entry name" value="METALLO-BETA-LACTAMASE DOMAIN-CONTAINING PROTEIN"/>
    <property type="match status" value="1"/>
</dbReference>
<dbReference type="RefSeq" id="WP_394850516.1">
    <property type="nucleotide sequence ID" value="NZ_CP089982.1"/>
</dbReference>
<feature type="domain" description="Metallo-beta-lactamase" evidence="1">
    <location>
        <begin position="71"/>
        <end position="260"/>
    </location>
</feature>
<evidence type="ECO:0000313" key="2">
    <source>
        <dbReference type="EMBL" id="WXA99875.1"/>
    </source>
</evidence>
<dbReference type="SUPFAM" id="SSF56281">
    <property type="entry name" value="Metallo-hydrolase/oxidoreductase"/>
    <property type="match status" value="1"/>
</dbReference>
<reference evidence="2 3" key="1">
    <citation type="submission" date="2021-12" db="EMBL/GenBank/DDBJ databases">
        <title>Discovery of the Pendulisporaceae a myxobacterial family with distinct sporulation behavior and unique specialized metabolism.</title>
        <authorList>
            <person name="Garcia R."/>
            <person name="Popoff A."/>
            <person name="Bader C.D."/>
            <person name="Loehr J."/>
            <person name="Walesch S."/>
            <person name="Walt C."/>
            <person name="Boldt J."/>
            <person name="Bunk B."/>
            <person name="Haeckl F.J.F.P.J."/>
            <person name="Gunesch A.P."/>
            <person name="Birkelbach J."/>
            <person name="Nuebel U."/>
            <person name="Pietschmann T."/>
            <person name="Bach T."/>
            <person name="Mueller R."/>
        </authorList>
    </citation>
    <scope>NUCLEOTIDE SEQUENCE [LARGE SCALE GENOMIC DNA]</scope>
    <source>
        <strain evidence="2 3">MSr12523</strain>
    </source>
</reference>
<dbReference type="PANTHER" id="PTHR15032">
    <property type="entry name" value="N-ACYL-PHOSPHATIDYLETHANOLAMINE-HYDROLYZING PHOSPHOLIPASE D"/>
    <property type="match status" value="1"/>
</dbReference>
<sequence length="302" mass="34241">MDVPLYKNLDGTTPDKGLGDALKWHFSRPRAEQGFVPPQVANDGTRIASAEPTLTWVGHATWLMRLGGKLIATDPIWSPRVGPIKRTCPPGVALESVPTPDIVTVSHSHYDHLDIPTLRRIGPSALYVVPKDVGPVLQRAGLTRIVELDWWETHIEGDVAITLVPAQHWSIRFPWDRNRRLWGGFIYQAPQATAYHAGDTAFSEEVFSRIAARFPSIDYALLPIGAYEPAWFMQAQHMGPEEAGRAWEILQARILVAMHWGTFRLTDEPMTEPPERLRTYWKDRDHDPNRLWIFPIGETRPL</sequence>